<dbReference type="Proteomes" id="UP000821845">
    <property type="component" value="Chromosome 8"/>
</dbReference>
<sequence>MKDIKEPAPPTGITMVSLSHAETLLRWQAPAKLFGTLTGYSVQICDAFTHCDAHEDGHHCTEHNTTKPILKFESTADTAYCVFVFAIVRCGTDITSSSPAKKKIRTPLLAIPEVENLHLVSVLDKAVTLEWEKPRASFDYYRVDTTFAKDYHDKARIPKRVGSCDNGMIVPPDRNGVTCGYLEACTNVTFKVRTYRKGPPKLLSSGVILRDIFIPGQGLDSPTDINVESKTIASTVLRWKPPAKVQGILGEYKVKICNSYEACGLAEKMCDCTEYRTLPASIEVNETSVAYCVLVTATSQCGADILESRPFAKEVRMHSPDEVRTSSSQWVKWHGNTVPENALPGGQDSNHTMYICRATHKDQLTPGKYAPMNSVCYVSYAGSEHAYEKFEVTSIPERLYLVRQNFALEVGVGCHSMEKTGYHRKHAHMYKFRYQKNSGDEELTAYDGILKMVATGNDTERNAARYAFCKEASLLPPNTITRLYSSSSRTQISWTRAIATWTNEIVYHVEVCVVAESCDAGSSFDHCATHSVRDPWLDINSTLDTTYCLHQVLPRRWWSS</sequence>
<reference evidence="1" key="1">
    <citation type="submission" date="2020-05" db="EMBL/GenBank/DDBJ databases">
        <title>Large-scale comparative analyses of tick genomes elucidate their genetic diversity and vector capacities.</title>
        <authorList>
            <person name="Jia N."/>
            <person name="Wang J."/>
            <person name="Shi W."/>
            <person name="Du L."/>
            <person name="Sun Y."/>
            <person name="Zhan W."/>
            <person name="Jiang J."/>
            <person name="Wang Q."/>
            <person name="Zhang B."/>
            <person name="Ji P."/>
            <person name="Sakyi L.B."/>
            <person name="Cui X."/>
            <person name="Yuan T."/>
            <person name="Jiang B."/>
            <person name="Yang W."/>
            <person name="Lam T.T.-Y."/>
            <person name="Chang Q."/>
            <person name="Ding S."/>
            <person name="Wang X."/>
            <person name="Zhu J."/>
            <person name="Ruan X."/>
            <person name="Zhao L."/>
            <person name="Wei J."/>
            <person name="Que T."/>
            <person name="Du C."/>
            <person name="Cheng J."/>
            <person name="Dai P."/>
            <person name="Han X."/>
            <person name="Huang E."/>
            <person name="Gao Y."/>
            <person name="Liu J."/>
            <person name="Shao H."/>
            <person name="Ye R."/>
            <person name="Li L."/>
            <person name="Wei W."/>
            <person name="Wang X."/>
            <person name="Wang C."/>
            <person name="Yang T."/>
            <person name="Huo Q."/>
            <person name="Li W."/>
            <person name="Guo W."/>
            <person name="Chen H."/>
            <person name="Zhou L."/>
            <person name="Ni X."/>
            <person name="Tian J."/>
            <person name="Zhou Y."/>
            <person name="Sheng Y."/>
            <person name="Liu T."/>
            <person name="Pan Y."/>
            <person name="Xia L."/>
            <person name="Li J."/>
            <person name="Zhao F."/>
            <person name="Cao W."/>
        </authorList>
    </citation>
    <scope>NUCLEOTIDE SEQUENCE</scope>
    <source>
        <strain evidence="1">Hyas-2018</strain>
    </source>
</reference>
<evidence type="ECO:0000313" key="1">
    <source>
        <dbReference type="EMBL" id="KAH6924353.1"/>
    </source>
</evidence>
<proteinExistence type="predicted"/>
<protein>
    <submittedName>
        <fullName evidence="1">Uncharacterized protein</fullName>
    </submittedName>
</protein>
<comment type="caution">
    <text evidence="1">The sequence shown here is derived from an EMBL/GenBank/DDBJ whole genome shotgun (WGS) entry which is preliminary data.</text>
</comment>
<accession>A0ACB7RPF0</accession>
<keyword evidence="2" id="KW-1185">Reference proteome</keyword>
<evidence type="ECO:0000313" key="2">
    <source>
        <dbReference type="Proteomes" id="UP000821845"/>
    </source>
</evidence>
<gene>
    <name evidence="1" type="ORF">HPB50_016225</name>
</gene>
<dbReference type="EMBL" id="CM023488">
    <property type="protein sequence ID" value="KAH6924353.1"/>
    <property type="molecule type" value="Genomic_DNA"/>
</dbReference>
<name>A0ACB7RPF0_HYAAI</name>
<organism evidence="1 2">
    <name type="scientific">Hyalomma asiaticum</name>
    <name type="common">Tick</name>
    <dbReference type="NCBI Taxonomy" id="266040"/>
    <lineage>
        <taxon>Eukaryota</taxon>
        <taxon>Metazoa</taxon>
        <taxon>Ecdysozoa</taxon>
        <taxon>Arthropoda</taxon>
        <taxon>Chelicerata</taxon>
        <taxon>Arachnida</taxon>
        <taxon>Acari</taxon>
        <taxon>Parasitiformes</taxon>
        <taxon>Ixodida</taxon>
        <taxon>Ixodoidea</taxon>
        <taxon>Ixodidae</taxon>
        <taxon>Hyalomminae</taxon>
        <taxon>Hyalomma</taxon>
    </lineage>
</organism>